<accession>S2KF81</accession>
<dbReference type="PATRIC" id="fig|1121939.11.peg.4051"/>
<evidence type="ECO:0000313" key="2">
    <source>
        <dbReference type="Proteomes" id="UP000014463"/>
    </source>
</evidence>
<dbReference type="OrthoDB" id="6983824at2"/>
<sequence length="300" mass="34844">MDVYKLKVSDWGEKPLDKDRFEAETKKKRPYYVIDEKGRETYFAVCPACDNPIQIIGFYRRLRHTDKPYAKHYAKSVPALATYRQEAYEYCPYANPRQHDRAARKSPHDPLGEKILALLVQEFDRVIYLLEKAIGLRISNKLAEQMLVDYKAMEGHLYTGATLSNIPWVFAYMTNSKSIVGRNILDTDMVEAIIEKVDGASVDEESGFLWQSPEAKASKQFLDINYCFIHHRSRREDHSVKESMVMEVTQGSRAEQVYRKAIEFDREAFQRLIHASGERVKRPRKDVLVGMAKRILRGLE</sequence>
<dbReference type="eggNOG" id="ENOG5032NU8">
    <property type="taxonomic scope" value="Bacteria"/>
</dbReference>
<comment type="caution">
    <text evidence="1">The sequence shown here is derived from an EMBL/GenBank/DDBJ whole genome shotgun (WGS) entry which is preliminary data.</text>
</comment>
<proteinExistence type="predicted"/>
<name>S2KF81_LITA3</name>
<evidence type="ECO:0000313" key="1">
    <source>
        <dbReference type="EMBL" id="EPC00570.1"/>
    </source>
</evidence>
<reference evidence="1 2" key="1">
    <citation type="journal article" date="2013" name="Genome Announc.">
        <title>Draft genome sequence of the moderately halophilic gammaproteobacterium Halomonas anticariensis FP35.</title>
        <authorList>
            <person name="Tahrioui A."/>
            <person name="Quesada E."/>
            <person name="Llamas I."/>
        </authorList>
    </citation>
    <scope>NUCLEOTIDE SEQUENCE [LARGE SCALE GENOMIC DNA]</scope>
    <source>
        <strain evidence="2">DSM 16096 / CECT 5854 / LMG 22089 / FP35</strain>
    </source>
</reference>
<protein>
    <submittedName>
        <fullName evidence="1">Uncharacterized protein</fullName>
    </submittedName>
</protein>
<dbReference type="Proteomes" id="UP000014463">
    <property type="component" value="Unassembled WGS sequence"/>
</dbReference>
<organism evidence="1 2">
    <name type="scientific">Litchfieldella anticariensis (strain DSM 16096 / CECT 5854 / CIP 108499 / LMG 22089 / FP35)</name>
    <name type="common">Halomonas anticariensis</name>
    <dbReference type="NCBI Taxonomy" id="1121939"/>
    <lineage>
        <taxon>Bacteria</taxon>
        <taxon>Pseudomonadati</taxon>
        <taxon>Pseudomonadota</taxon>
        <taxon>Gammaproteobacteria</taxon>
        <taxon>Oceanospirillales</taxon>
        <taxon>Halomonadaceae</taxon>
        <taxon>Litchfieldella</taxon>
    </lineage>
</organism>
<dbReference type="EMBL" id="ASTJ01000040">
    <property type="protein sequence ID" value="EPC00570.1"/>
    <property type="molecule type" value="Genomic_DNA"/>
</dbReference>
<dbReference type="RefSeq" id="WP_016418559.1">
    <property type="nucleotide sequence ID" value="NZ_AUAB01000023.1"/>
</dbReference>
<dbReference type="AlphaFoldDB" id="S2KF81"/>
<gene>
    <name evidence="1" type="ORF">L861_06430</name>
</gene>
<keyword evidence="2" id="KW-1185">Reference proteome</keyword>